<keyword evidence="6" id="KW-0902">Two-component regulatory system</keyword>
<evidence type="ECO:0000256" key="5">
    <source>
        <dbReference type="ARBA" id="ARBA00022777"/>
    </source>
</evidence>
<dbReference type="SMART" id="SM00387">
    <property type="entry name" value="HATPase_c"/>
    <property type="match status" value="1"/>
</dbReference>
<dbReference type="PROSITE" id="PS50109">
    <property type="entry name" value="HIS_KIN"/>
    <property type="match status" value="1"/>
</dbReference>
<dbReference type="PATRIC" id="fig|820.27.peg.2130"/>
<dbReference type="Proteomes" id="UP000186549">
    <property type="component" value="Unassembled WGS sequence"/>
</dbReference>
<dbReference type="InterPro" id="IPR036890">
    <property type="entry name" value="HATPase_C_sf"/>
</dbReference>
<dbReference type="FunFam" id="3.30.565.10:FF:000006">
    <property type="entry name" value="Sensor histidine kinase WalK"/>
    <property type="match status" value="1"/>
</dbReference>
<reference evidence="19 20" key="3">
    <citation type="submission" date="2018-08" db="EMBL/GenBank/DDBJ databases">
        <title>A genome reference for cultivated species of the human gut microbiota.</title>
        <authorList>
            <person name="Zou Y."/>
            <person name="Xue W."/>
            <person name="Luo G."/>
        </authorList>
    </citation>
    <scope>NUCLEOTIDE SEQUENCE [LARGE SCALE GENOMIC DNA]</scope>
    <source>
        <strain evidence="15 20">AF28-11</strain>
        <strain evidence="16 19">AM29-12AC</strain>
    </source>
</reference>
<dbReference type="STRING" id="820.ERS852554_00532"/>
<evidence type="ECO:0000256" key="2">
    <source>
        <dbReference type="ARBA" id="ARBA00012438"/>
    </source>
</evidence>
<evidence type="ECO:0000313" key="9">
    <source>
        <dbReference type="EMBL" id="CUO90904.1"/>
    </source>
</evidence>
<evidence type="ECO:0000256" key="7">
    <source>
        <dbReference type="SAM" id="Phobius"/>
    </source>
</evidence>
<dbReference type="InterPro" id="IPR003594">
    <property type="entry name" value="HATPase_dom"/>
</dbReference>
<dbReference type="Proteomes" id="UP000462376">
    <property type="component" value="Unassembled WGS sequence"/>
</dbReference>
<dbReference type="Pfam" id="PF00512">
    <property type="entry name" value="HisKA"/>
    <property type="match status" value="1"/>
</dbReference>
<evidence type="ECO:0000313" key="11">
    <source>
        <dbReference type="EMBL" id="KAB4230604.1"/>
    </source>
</evidence>
<feature type="domain" description="Histidine kinase" evidence="8">
    <location>
        <begin position="345"/>
        <end position="564"/>
    </location>
</feature>
<evidence type="ECO:0000313" key="18">
    <source>
        <dbReference type="Proteomes" id="UP000186549"/>
    </source>
</evidence>
<dbReference type="EMBL" id="WCTL01000025">
    <property type="protein sequence ID" value="KAB4230604.1"/>
    <property type="molecule type" value="Genomic_DNA"/>
</dbReference>
<evidence type="ECO:0000313" key="17">
    <source>
        <dbReference type="Proteomes" id="UP000095766"/>
    </source>
</evidence>
<keyword evidence="3" id="KW-0597">Phosphoprotein</keyword>
<dbReference type="EMBL" id="WCUV01000020">
    <property type="protein sequence ID" value="KAB4087092.1"/>
    <property type="molecule type" value="Genomic_DNA"/>
</dbReference>
<keyword evidence="7" id="KW-1133">Transmembrane helix</keyword>
<keyword evidence="7" id="KW-0472">Membrane</keyword>
<dbReference type="CDD" id="cd00075">
    <property type="entry name" value="HATPase"/>
    <property type="match status" value="1"/>
</dbReference>
<dbReference type="SMART" id="SM00388">
    <property type="entry name" value="HisKA"/>
    <property type="match status" value="1"/>
</dbReference>
<reference evidence="14 18" key="2">
    <citation type="journal article" date="2016" name="Nat. Biotechnol.">
        <title>Measurement of bacterial replication rates in microbial communities.</title>
        <authorList>
            <person name="Brown C.T."/>
            <person name="Olm M.R."/>
            <person name="Thomas B.C."/>
            <person name="Banfield J.F."/>
        </authorList>
    </citation>
    <scope>NUCLEOTIDE SEQUENCE [LARGE SCALE GENOMIC DNA]</scope>
    <source>
        <strain evidence="14">45_41</strain>
    </source>
</reference>
<dbReference type="EMBL" id="JAWDEU010000002">
    <property type="protein sequence ID" value="MDU0245723.1"/>
    <property type="molecule type" value="Genomic_DNA"/>
</dbReference>
<keyword evidence="4 9" id="KW-0808">Transferase</keyword>
<keyword evidence="7" id="KW-0812">Transmembrane</keyword>
<evidence type="ECO:0000256" key="4">
    <source>
        <dbReference type="ARBA" id="ARBA00022679"/>
    </source>
</evidence>
<dbReference type="InterPro" id="IPR004358">
    <property type="entry name" value="Sig_transdc_His_kin-like_C"/>
</dbReference>
<evidence type="ECO:0000313" key="13">
    <source>
        <dbReference type="EMBL" id="MDU0245723.1"/>
    </source>
</evidence>
<reference evidence="21 22" key="4">
    <citation type="journal article" date="2019" name="Nat. Med.">
        <title>A library of human gut bacterial isolates paired with longitudinal multiomics data enables mechanistic microbiome research.</title>
        <authorList>
            <person name="Poyet M."/>
            <person name="Groussin M."/>
            <person name="Gibbons S.M."/>
            <person name="Avila-Pacheco J."/>
            <person name="Jiang X."/>
            <person name="Kearney S.M."/>
            <person name="Perrotta A.R."/>
            <person name="Berdy B."/>
            <person name="Zhao S."/>
            <person name="Lieberman T.D."/>
            <person name="Swanson P.K."/>
            <person name="Smith M."/>
            <person name="Roesemann S."/>
            <person name="Alexander J.E."/>
            <person name="Rich S.A."/>
            <person name="Livny J."/>
            <person name="Vlamakis H."/>
            <person name="Clish C."/>
            <person name="Bullock K."/>
            <person name="Deik A."/>
            <person name="Scott J."/>
            <person name="Pierce K.A."/>
            <person name="Xavier R.J."/>
            <person name="Alm E.J."/>
        </authorList>
    </citation>
    <scope>NUCLEOTIDE SEQUENCE [LARGE SCALE GENOMIC DNA]</scope>
    <source>
        <strain evidence="10 21">BIOML-A42</strain>
        <strain evidence="11 22">BIOML-A5</strain>
    </source>
</reference>
<accession>A0A139K6E6</accession>
<evidence type="ECO:0000313" key="14">
    <source>
        <dbReference type="EMBL" id="OKZ34069.1"/>
    </source>
</evidence>
<evidence type="ECO:0000259" key="8">
    <source>
        <dbReference type="PROSITE" id="PS50109"/>
    </source>
</evidence>
<dbReference type="EMBL" id="MNQU01000201">
    <property type="protein sequence ID" value="OKZ34069.1"/>
    <property type="molecule type" value="Genomic_DNA"/>
</dbReference>
<evidence type="ECO:0000256" key="3">
    <source>
        <dbReference type="ARBA" id="ARBA00022553"/>
    </source>
</evidence>
<evidence type="ECO:0000313" key="15">
    <source>
        <dbReference type="EMBL" id="RGQ50842.1"/>
    </source>
</evidence>
<dbReference type="InterPro" id="IPR003661">
    <property type="entry name" value="HisK_dim/P_dom"/>
</dbReference>
<evidence type="ECO:0000256" key="6">
    <source>
        <dbReference type="ARBA" id="ARBA00023012"/>
    </source>
</evidence>
<dbReference type="InterPro" id="IPR005467">
    <property type="entry name" value="His_kinase_dom"/>
</dbReference>
<dbReference type="Gene3D" id="1.10.287.130">
    <property type="match status" value="1"/>
</dbReference>
<dbReference type="SUPFAM" id="SSF47384">
    <property type="entry name" value="Homodimeric domain of signal transducing histidine kinase"/>
    <property type="match status" value="1"/>
</dbReference>
<dbReference type="InterPro" id="IPR036097">
    <property type="entry name" value="HisK_dim/P_sf"/>
</dbReference>
<dbReference type="EC" id="2.7.13.3" evidence="2"/>
<dbReference type="CDD" id="cd00082">
    <property type="entry name" value="HisKA"/>
    <property type="match status" value="1"/>
</dbReference>
<evidence type="ECO:0000313" key="10">
    <source>
        <dbReference type="EMBL" id="KAB4087092.1"/>
    </source>
</evidence>
<dbReference type="Proteomes" id="UP001181247">
    <property type="component" value="Unassembled WGS sequence"/>
</dbReference>
<feature type="transmembrane region" description="Helical" evidence="7">
    <location>
        <begin position="307"/>
        <end position="330"/>
    </location>
</feature>
<dbReference type="Pfam" id="PF02518">
    <property type="entry name" value="HATPase_c"/>
    <property type="match status" value="1"/>
</dbReference>
<dbReference type="PRINTS" id="PR00344">
    <property type="entry name" value="BCTRLSENSOR"/>
</dbReference>
<evidence type="ECO:0000313" key="20">
    <source>
        <dbReference type="Proteomes" id="UP000283680"/>
    </source>
</evidence>
<protein>
    <recommendedName>
        <fullName evidence="2">histidine kinase</fullName>
        <ecNumber evidence="2">2.7.13.3</ecNumber>
    </recommendedName>
</protein>
<dbReference type="AlphaFoldDB" id="A0A139K6E6"/>
<dbReference type="PANTHER" id="PTHR43711">
    <property type="entry name" value="TWO-COMPONENT HISTIDINE KINASE"/>
    <property type="match status" value="1"/>
</dbReference>
<dbReference type="EMBL" id="CZAO01000002">
    <property type="protein sequence ID" value="CUO90904.1"/>
    <property type="molecule type" value="Genomic_DNA"/>
</dbReference>
<reference evidence="12" key="5">
    <citation type="submission" date="2022-10" db="EMBL/GenBank/DDBJ databases">
        <title>Human gut microbiome strain richness.</title>
        <authorList>
            <person name="Chen-Liaw A."/>
        </authorList>
    </citation>
    <scope>NUCLEOTIDE SEQUENCE</scope>
    <source>
        <strain evidence="12">A1_m1001262Bd0_191120</strain>
    </source>
</reference>
<dbReference type="FunFam" id="1.10.287.130:FF:000060">
    <property type="entry name" value="ATPase/histidine kinase/DNA gyrase B/HSP90 domain protein"/>
    <property type="match status" value="1"/>
</dbReference>
<dbReference type="Proteomes" id="UP000283601">
    <property type="component" value="Unassembled WGS sequence"/>
</dbReference>
<comment type="catalytic activity">
    <reaction evidence="1">
        <text>ATP + protein L-histidine = ADP + protein N-phospho-L-histidine.</text>
        <dbReference type="EC" id="2.7.13.3"/>
    </reaction>
</comment>
<feature type="transmembrane region" description="Helical" evidence="7">
    <location>
        <begin position="7"/>
        <end position="27"/>
    </location>
</feature>
<dbReference type="InterPro" id="IPR050736">
    <property type="entry name" value="Sensor_HK_Regulatory"/>
</dbReference>
<evidence type="ECO:0000313" key="16">
    <source>
        <dbReference type="EMBL" id="RHE25858.1"/>
    </source>
</evidence>
<dbReference type="Proteomes" id="UP000095766">
    <property type="component" value="Unassembled WGS sequence"/>
</dbReference>
<keyword evidence="5 9" id="KW-0418">Kinase</keyword>
<dbReference type="Gene3D" id="3.30.565.10">
    <property type="entry name" value="Histidine kinase-like ATPase, C-terminal domain"/>
    <property type="match status" value="1"/>
</dbReference>
<dbReference type="EMBL" id="QSJZ01000001">
    <property type="protein sequence ID" value="RHE25858.1"/>
    <property type="molecule type" value="Genomic_DNA"/>
</dbReference>
<evidence type="ECO:0000313" key="19">
    <source>
        <dbReference type="Proteomes" id="UP000283601"/>
    </source>
</evidence>
<evidence type="ECO:0000256" key="1">
    <source>
        <dbReference type="ARBA" id="ARBA00000085"/>
    </source>
</evidence>
<dbReference type="PANTHER" id="PTHR43711:SF1">
    <property type="entry name" value="HISTIDINE KINASE 1"/>
    <property type="match status" value="1"/>
</dbReference>
<dbReference type="EMBL" id="QRTH01000005">
    <property type="protein sequence ID" value="RGQ50842.1"/>
    <property type="molecule type" value="Genomic_DNA"/>
</dbReference>
<dbReference type="Proteomes" id="UP001218502">
    <property type="component" value="Unassembled WGS sequence"/>
</dbReference>
<reference evidence="9 17" key="1">
    <citation type="submission" date="2015-09" db="EMBL/GenBank/DDBJ databases">
        <authorList>
            <consortium name="Pathogen Informatics"/>
        </authorList>
    </citation>
    <scope>NUCLEOTIDE SEQUENCE [LARGE SCALE GENOMIC DNA]</scope>
    <source>
        <strain evidence="9 17">2789STDY5834898</strain>
    </source>
</reference>
<dbReference type="EMBL" id="JAQNQY010000014">
    <property type="protein sequence ID" value="MDC1753459.1"/>
    <property type="molecule type" value="Genomic_DNA"/>
</dbReference>
<dbReference type="Proteomes" id="UP000283680">
    <property type="component" value="Unassembled WGS sequence"/>
</dbReference>
<dbReference type="RefSeq" id="WP_022400752.1">
    <property type="nucleotide sequence ID" value="NZ_BAABXG010000001.1"/>
</dbReference>
<proteinExistence type="predicted"/>
<gene>
    <name evidence="9" type="primary">phoR_2</name>
    <name evidence="14" type="ORF">BHV79_08340</name>
    <name evidence="16" type="ORF">DW758_02000</name>
    <name evidence="15" type="ORF">DWY92_11145</name>
    <name evidence="9" type="ORF">ERS852510_00379</name>
    <name evidence="11" type="ORF">GAP47_19085</name>
    <name evidence="10" type="ORF">GAQ56_20445</name>
    <name evidence="12" type="ORF">POY80_13510</name>
    <name evidence="13" type="ORF">RVH16_13525</name>
</gene>
<dbReference type="SUPFAM" id="SSF55874">
    <property type="entry name" value="ATPase domain of HSP90 chaperone/DNA topoisomerase II/histidine kinase"/>
    <property type="match status" value="1"/>
</dbReference>
<name>A0A139K6E6_BACUN</name>
<organism evidence="9 17">
    <name type="scientific">Bacteroides uniformis</name>
    <dbReference type="NCBI Taxonomy" id="820"/>
    <lineage>
        <taxon>Bacteria</taxon>
        <taxon>Pseudomonadati</taxon>
        <taxon>Bacteroidota</taxon>
        <taxon>Bacteroidia</taxon>
        <taxon>Bacteroidales</taxon>
        <taxon>Bacteroidaceae</taxon>
        <taxon>Bacteroides</taxon>
    </lineage>
</organism>
<evidence type="ECO:0000313" key="21">
    <source>
        <dbReference type="Proteomes" id="UP000432488"/>
    </source>
</evidence>
<reference evidence="13" key="6">
    <citation type="submission" date="2023-10" db="EMBL/GenBank/DDBJ databases">
        <title>Genome of Potential pathogenic bacteria in Crohn's disease.</title>
        <authorList>
            <person name="Rodriguez-Palacios A."/>
        </authorList>
    </citation>
    <scope>NUCLEOTIDE SEQUENCE</scope>
    <source>
        <strain evidence="13">CavFT-hAR50</strain>
    </source>
</reference>
<sequence length="564" mass="64074">MKLPFKYIAILVIVSLAGIFAYQAYWLTGLYHTMHSEMERDITEAMRMSDYNEMMIRVDKMKQDDINHGEVSVSAGYSDDGKSFVRSSTTISREDSLDNTTLHETFMPKGDSVYVTHPNDSTRVEVSVRKNVPLLTKEDSVLFIDQHRETDKVRWMSADSARERLEEAVKDSDSSPQSALSAKGGLDVILRDQNSMLELATYLQRGLHSGLDIISDPDVVLYDSLLTSFLHDRNINLPHRLLHLHKGSKWDSTILYIDTLVNIGTPGYVPTSKAVEYNYSFDINTNQSYRLIMEPAGMLVLRQMSGILTTSFVILIVLAFSFWFLIRTILKQKTLEEMKSDFTNNITHELKTPIAVAYAANDALLNFNQAEEKAKRDKYLRICQEQLQRLSGLVEQILSMSMERRRTFRLHPEEFAIRDILETLIEQHKLKAESSVHISVDIEPEDLSVLADRTHFSNIISNLIDNAIKYSHGEAEVAIHCRKVTVEGQNEQTEISVSDHGIGIAPEKQKHIFDKFYRVPTGNLHDVKGYGLGLFYVKTMIEKHGGSVSVKSELGKGSTFTIRI</sequence>
<dbReference type="Proteomes" id="UP000432488">
    <property type="component" value="Unassembled WGS sequence"/>
</dbReference>
<evidence type="ECO:0000313" key="22">
    <source>
        <dbReference type="Proteomes" id="UP000462376"/>
    </source>
</evidence>
<dbReference type="GO" id="GO:0000155">
    <property type="term" value="F:phosphorelay sensor kinase activity"/>
    <property type="evidence" value="ECO:0007669"/>
    <property type="project" value="InterPro"/>
</dbReference>
<evidence type="ECO:0000313" key="12">
    <source>
        <dbReference type="EMBL" id="MDC1753459.1"/>
    </source>
</evidence>